<dbReference type="HOGENOM" id="CLU_208937_1_0_6"/>
<protein>
    <submittedName>
        <fullName evidence="2">E14 prophage</fullName>
    </submittedName>
</protein>
<feature type="transmembrane region" description="Helical" evidence="1">
    <location>
        <begin position="26"/>
        <end position="46"/>
    </location>
</feature>
<evidence type="ECO:0000313" key="3">
    <source>
        <dbReference type="Proteomes" id="UP000028483"/>
    </source>
</evidence>
<dbReference type="Proteomes" id="UP000028483">
    <property type="component" value="Unassembled WGS sequence"/>
</dbReference>
<accession>A0A077NTA3</accession>
<comment type="caution">
    <text evidence="2">The sequence shown here is derived from an EMBL/GenBank/DDBJ whole genome shotgun (WGS) entry which is preliminary data.</text>
</comment>
<name>A0A077NTA3_XENBV</name>
<reference evidence="2" key="1">
    <citation type="submission" date="2013-07" db="EMBL/GenBank/DDBJ databases">
        <title>Sub-species coevolution in mutualistic symbiosis.</title>
        <authorList>
            <person name="Murfin K."/>
            <person name="Klassen J."/>
            <person name="Lee M."/>
            <person name="Forst S."/>
            <person name="Stock P."/>
            <person name="Goodrich-Blair H."/>
        </authorList>
    </citation>
    <scope>NUCLEOTIDE SEQUENCE [LARGE SCALE GENOMIC DNA]</scope>
    <source>
        <strain evidence="2">Oregonense</strain>
    </source>
</reference>
<dbReference type="EMBL" id="CBSX010000102">
    <property type="protein sequence ID" value="CDH05397.1"/>
    <property type="molecule type" value="Genomic_DNA"/>
</dbReference>
<organism evidence="2 3">
    <name type="scientific">Xenorhabdus bovienii str. oregonense</name>
    <dbReference type="NCBI Taxonomy" id="1398202"/>
    <lineage>
        <taxon>Bacteria</taxon>
        <taxon>Pseudomonadati</taxon>
        <taxon>Pseudomonadota</taxon>
        <taxon>Gammaproteobacteria</taxon>
        <taxon>Enterobacterales</taxon>
        <taxon>Morganellaceae</taxon>
        <taxon>Xenorhabdus</taxon>
    </lineage>
</organism>
<proteinExistence type="predicted"/>
<sequence length="58" mass="6183">MKIFIVSALLIGLAGGALLSYGAWLLLPAAGFMVLGVLCLGWSYLVSRMLSQKPDKEV</sequence>
<dbReference type="RefSeq" id="WP_038255948.1">
    <property type="nucleotide sequence ID" value="NZ_CAWLUU010000164.1"/>
</dbReference>
<evidence type="ECO:0000313" key="2">
    <source>
        <dbReference type="EMBL" id="CDH05397.1"/>
    </source>
</evidence>
<keyword evidence="1" id="KW-0812">Transmembrane</keyword>
<dbReference type="AlphaFoldDB" id="A0A077NTA3"/>
<keyword evidence="1" id="KW-0472">Membrane</keyword>
<keyword evidence="1" id="KW-1133">Transmembrane helix</keyword>
<evidence type="ECO:0000256" key="1">
    <source>
        <dbReference type="SAM" id="Phobius"/>
    </source>
</evidence>
<gene>
    <name evidence="2" type="primary">ymfR</name>
    <name evidence="2" type="ORF">XBO1_1900014</name>
</gene>